<dbReference type="GO" id="GO:0003724">
    <property type="term" value="F:RNA helicase activity"/>
    <property type="evidence" value="ECO:0007669"/>
    <property type="project" value="UniProtKB-EC"/>
</dbReference>
<dbReference type="OMA" id="DDEYQFR"/>
<reference evidence="5" key="1">
    <citation type="journal article" date="2013" name="Science">
        <title>The Amborella genome and the evolution of flowering plants.</title>
        <authorList>
            <consortium name="Amborella Genome Project"/>
        </authorList>
    </citation>
    <scope>NUCLEOTIDE SEQUENCE [LARGE SCALE GENOMIC DNA]</scope>
</reference>
<dbReference type="Pfam" id="PF08152">
    <property type="entry name" value="GUCT"/>
    <property type="match status" value="1"/>
</dbReference>
<accession>W1NQ93</accession>
<evidence type="ECO:0000259" key="3">
    <source>
        <dbReference type="PROSITE" id="PS50158"/>
    </source>
</evidence>
<name>W1NQ93_AMBTC</name>
<feature type="compositionally biased region" description="Low complexity" evidence="2">
    <location>
        <begin position="146"/>
        <end position="157"/>
    </location>
</feature>
<dbReference type="Proteomes" id="UP000017836">
    <property type="component" value="Unassembled WGS sequence"/>
</dbReference>
<dbReference type="HOGENOM" id="CLU_1327956_0_0_1"/>
<keyword evidence="1" id="KW-0862">Zinc</keyword>
<dbReference type="STRING" id="13333.W1NQ93"/>
<sequence>MACLGKQGWVTLQLTREQGFSRGFLSARSVTGFLSDIYPAAADEVRKIHLIADERVQGAVFYLPEKIAKELSTKQTPPGNTISKITKLPPLQDDGPSGDNYGRFSSRDRGGRGGSRDRRCFRGSRNWGRADSDDEYQFRRGGRNFRGGSNQSRNSWRSNDDDDWLVGNRRSNRSSSFGSRDRSFGGACFVCGRTGHRAADCPSKQDF</sequence>
<dbReference type="Gramene" id="ERM97583">
    <property type="protein sequence ID" value="ERM97583"/>
    <property type="gene ID" value="AMTR_s00244p00011780"/>
</dbReference>
<feature type="compositionally biased region" description="Low complexity" evidence="2">
    <location>
        <begin position="167"/>
        <end position="178"/>
    </location>
</feature>
<evidence type="ECO:0000256" key="2">
    <source>
        <dbReference type="SAM" id="MobiDB-lite"/>
    </source>
</evidence>
<dbReference type="GO" id="GO:0008270">
    <property type="term" value="F:zinc ion binding"/>
    <property type="evidence" value="ECO:0007669"/>
    <property type="project" value="UniProtKB-KW"/>
</dbReference>
<dbReference type="eggNOG" id="KOG0331">
    <property type="taxonomic scope" value="Eukaryota"/>
</dbReference>
<dbReference type="GO" id="GO:0003723">
    <property type="term" value="F:RNA binding"/>
    <property type="evidence" value="ECO:0007669"/>
    <property type="project" value="UniProtKB-KW"/>
</dbReference>
<dbReference type="SUPFAM" id="SSF57756">
    <property type="entry name" value="Retrovirus zinc finger-like domains"/>
    <property type="match status" value="1"/>
</dbReference>
<dbReference type="InterPro" id="IPR001878">
    <property type="entry name" value="Znf_CCHC"/>
</dbReference>
<feature type="compositionally biased region" description="Polar residues" evidence="2">
    <location>
        <begin position="73"/>
        <end position="84"/>
    </location>
</feature>
<protein>
    <recommendedName>
        <fullName evidence="3">CCHC-type domain-containing protein</fullName>
    </recommendedName>
</protein>
<keyword evidence="5" id="KW-1185">Reference proteome</keyword>
<dbReference type="AlphaFoldDB" id="W1NQ93"/>
<gene>
    <name evidence="4" type="ORF">AMTR_s00244p00011780</name>
</gene>
<organism evidence="4 5">
    <name type="scientific">Amborella trichopoda</name>
    <dbReference type="NCBI Taxonomy" id="13333"/>
    <lineage>
        <taxon>Eukaryota</taxon>
        <taxon>Viridiplantae</taxon>
        <taxon>Streptophyta</taxon>
        <taxon>Embryophyta</taxon>
        <taxon>Tracheophyta</taxon>
        <taxon>Spermatophyta</taxon>
        <taxon>Magnoliopsida</taxon>
        <taxon>Amborellales</taxon>
        <taxon>Amborellaceae</taxon>
        <taxon>Amborella</taxon>
    </lineage>
</organism>
<dbReference type="Gene3D" id="4.10.60.10">
    <property type="entry name" value="Zinc finger, CCHC-type"/>
    <property type="match status" value="1"/>
</dbReference>
<evidence type="ECO:0000256" key="1">
    <source>
        <dbReference type="PROSITE-ProRule" id="PRU00047"/>
    </source>
</evidence>
<dbReference type="InterPro" id="IPR012562">
    <property type="entry name" value="GUCT"/>
</dbReference>
<dbReference type="InterPro" id="IPR036875">
    <property type="entry name" value="Znf_CCHC_sf"/>
</dbReference>
<evidence type="ECO:0000313" key="5">
    <source>
        <dbReference type="Proteomes" id="UP000017836"/>
    </source>
</evidence>
<keyword evidence="1" id="KW-0863">Zinc-finger</keyword>
<dbReference type="GO" id="GO:0005524">
    <property type="term" value="F:ATP binding"/>
    <property type="evidence" value="ECO:0007669"/>
    <property type="project" value="InterPro"/>
</dbReference>
<dbReference type="PROSITE" id="PS50158">
    <property type="entry name" value="ZF_CCHC"/>
    <property type="match status" value="1"/>
</dbReference>
<dbReference type="EMBL" id="KI396000">
    <property type="protein sequence ID" value="ERM97583.1"/>
    <property type="molecule type" value="Genomic_DNA"/>
</dbReference>
<evidence type="ECO:0000313" key="4">
    <source>
        <dbReference type="EMBL" id="ERM97583.1"/>
    </source>
</evidence>
<dbReference type="SMART" id="SM00343">
    <property type="entry name" value="ZnF_C2HC"/>
    <property type="match status" value="1"/>
</dbReference>
<feature type="domain" description="CCHC-type" evidence="3">
    <location>
        <begin position="188"/>
        <end position="203"/>
    </location>
</feature>
<dbReference type="GO" id="GO:0016787">
    <property type="term" value="F:hydrolase activity"/>
    <property type="evidence" value="ECO:0007669"/>
    <property type="project" value="UniProtKB-KW"/>
</dbReference>
<feature type="compositionally biased region" description="Basic and acidic residues" evidence="2">
    <location>
        <begin position="105"/>
        <end position="120"/>
    </location>
</feature>
<dbReference type="Pfam" id="PF00098">
    <property type="entry name" value="zf-CCHC"/>
    <property type="match status" value="1"/>
</dbReference>
<keyword evidence="1" id="KW-0479">Metal-binding</keyword>
<feature type="region of interest" description="Disordered" evidence="2">
    <location>
        <begin position="72"/>
        <end position="182"/>
    </location>
</feature>
<proteinExistence type="predicted"/>